<dbReference type="SUPFAM" id="SSF53167">
    <property type="entry name" value="Purine and uridine phosphorylases"/>
    <property type="match status" value="1"/>
</dbReference>
<proteinExistence type="predicted"/>
<evidence type="ECO:0000313" key="1">
    <source>
        <dbReference type="EMBL" id="ELQ37512.1"/>
    </source>
</evidence>
<dbReference type="GO" id="GO:0009116">
    <property type="term" value="P:nucleoside metabolic process"/>
    <property type="evidence" value="ECO:0007669"/>
    <property type="project" value="InterPro"/>
</dbReference>
<dbReference type="GO" id="GO:0003824">
    <property type="term" value="F:catalytic activity"/>
    <property type="evidence" value="ECO:0007669"/>
    <property type="project" value="InterPro"/>
</dbReference>
<sequence length="363" mass="39745">MLHLEVLETIRGKCQPSGDSASLARSGGVLIWGLIGHGWHRRIWKEQSETLCKPQMKLLFTRRKFGLLVGVAAGFPDLDKDPANDIRLGDVLIGVHISHSQLVWDHCLEIEAAGVMNRIPVGAVRGVCDYADDHKNKQRQPYAAARAASYAKLILRYMGQGNDTTPSRIGVVADRIVVDIGRRGLQKCTAHAQRVKKAALDKVEIGLPIESVNEITCKLVAEVAVSELSPERGEEGLVVDELYYVGSTDEHITLGPKPEIVRTTVLVRMPMETPGVPPISISFLDRWSEAVQSSIKVAHVGNWTSYEFDLGQLGRSEIPKSLSLEVCIPNASAEPKADLSGFGCLVWHRMTTSMLLGGRQGSM</sequence>
<dbReference type="PANTHER" id="PTHR46082">
    <property type="entry name" value="ATP/GTP-BINDING PROTEIN-RELATED"/>
    <property type="match status" value="1"/>
</dbReference>
<gene>
    <name evidence="1" type="ORF">OOU_Y34scaffold00590g26</name>
</gene>
<protein>
    <submittedName>
        <fullName evidence="1">Uncharacterized protein</fullName>
    </submittedName>
</protein>
<dbReference type="InterPro" id="IPR035994">
    <property type="entry name" value="Nucleoside_phosphorylase_sf"/>
</dbReference>
<dbReference type="Proteomes" id="UP000011086">
    <property type="component" value="Unassembled WGS sequence"/>
</dbReference>
<dbReference type="PANTHER" id="PTHR46082:SF11">
    <property type="entry name" value="AAA+ ATPASE DOMAIN-CONTAINING PROTEIN-RELATED"/>
    <property type="match status" value="1"/>
</dbReference>
<reference evidence="1" key="1">
    <citation type="journal article" date="2012" name="PLoS Genet.">
        <title>Comparative analysis of the genomes of two field isolates of the rice blast fungus Magnaporthe oryzae.</title>
        <authorList>
            <person name="Xue M."/>
            <person name="Yang J."/>
            <person name="Li Z."/>
            <person name="Hu S."/>
            <person name="Yao N."/>
            <person name="Dean R.A."/>
            <person name="Zhao W."/>
            <person name="Shen M."/>
            <person name="Zhang H."/>
            <person name="Li C."/>
            <person name="Liu L."/>
            <person name="Cao L."/>
            <person name="Xu X."/>
            <person name="Xing Y."/>
            <person name="Hsiang T."/>
            <person name="Zhang Z."/>
            <person name="Xu J.R."/>
            <person name="Peng Y.L."/>
        </authorList>
    </citation>
    <scope>NUCLEOTIDE SEQUENCE</scope>
    <source>
        <strain evidence="1">Y34</strain>
    </source>
</reference>
<dbReference type="Gene3D" id="3.40.50.1580">
    <property type="entry name" value="Nucleoside phosphorylase domain"/>
    <property type="match status" value="1"/>
</dbReference>
<organism evidence="1">
    <name type="scientific">Pyricularia oryzae (strain Y34)</name>
    <name type="common">Rice blast fungus</name>
    <name type="synonym">Magnaporthe oryzae</name>
    <dbReference type="NCBI Taxonomy" id="1143189"/>
    <lineage>
        <taxon>Eukaryota</taxon>
        <taxon>Fungi</taxon>
        <taxon>Dikarya</taxon>
        <taxon>Ascomycota</taxon>
        <taxon>Pezizomycotina</taxon>
        <taxon>Sordariomycetes</taxon>
        <taxon>Sordariomycetidae</taxon>
        <taxon>Magnaporthales</taxon>
        <taxon>Pyriculariaceae</taxon>
        <taxon>Pyricularia</taxon>
    </lineage>
</organism>
<dbReference type="InterPro" id="IPR053137">
    <property type="entry name" value="NLR-like"/>
</dbReference>
<name>A0AA97NWM3_PYRO3</name>
<dbReference type="EMBL" id="JH794014">
    <property type="protein sequence ID" value="ELQ37512.1"/>
    <property type="molecule type" value="Genomic_DNA"/>
</dbReference>
<dbReference type="AlphaFoldDB" id="A0AA97NWM3"/>
<accession>A0AA97NWM3</accession>